<gene>
    <name evidence="2" type="ORF">CC78DRAFT_621572</name>
</gene>
<accession>A0A9P4JYB1</accession>
<dbReference type="EMBL" id="ML986741">
    <property type="protein sequence ID" value="KAF2258736.1"/>
    <property type="molecule type" value="Genomic_DNA"/>
</dbReference>
<dbReference type="AlphaFoldDB" id="A0A9P4JYB1"/>
<reference evidence="3" key="1">
    <citation type="journal article" date="2020" name="Stud. Mycol.">
        <title>101 Dothideomycetes genomes: A test case for predicting lifestyles and emergence of pathogens.</title>
        <authorList>
            <person name="Haridas S."/>
            <person name="Albert R."/>
            <person name="Binder M."/>
            <person name="Bloem J."/>
            <person name="LaButti K."/>
            <person name="Salamov A."/>
            <person name="Andreopoulos B."/>
            <person name="Baker S."/>
            <person name="Barry K."/>
            <person name="Bills G."/>
            <person name="Bluhm B."/>
            <person name="Cannon C."/>
            <person name="Castanera R."/>
            <person name="Culley D."/>
            <person name="Daum C."/>
            <person name="Ezra D."/>
            <person name="Gonzalez J."/>
            <person name="Henrissat B."/>
            <person name="Kuo A."/>
            <person name="Liang C."/>
            <person name="Lipzen A."/>
            <person name="Lutzoni F."/>
            <person name="Magnuson J."/>
            <person name="Mondo S."/>
            <person name="Nolan M."/>
            <person name="Ohm R."/>
            <person name="Pangilinan J."/>
            <person name="Park H.-J."/>
            <person name="Ramirez L."/>
            <person name="Alfaro M."/>
            <person name="Sun H."/>
            <person name="Tritt A."/>
            <person name="Yoshinaga Y."/>
            <person name="Zwiers L.-H."/>
            <person name="Turgeon B."/>
            <person name="Goodwin S."/>
            <person name="Spatafora J."/>
            <person name="Crous P."/>
            <person name="Grigoriev I."/>
        </authorList>
    </citation>
    <scope>NUCLEOTIDE SEQUENCE [LARGE SCALE GENOMIC DNA]</scope>
    <source>
        <strain evidence="3">CBS 304.66</strain>
    </source>
</reference>
<evidence type="ECO:0000313" key="2">
    <source>
        <dbReference type="EMBL" id="KAF2258736.1"/>
    </source>
</evidence>
<feature type="non-terminal residue" evidence="2">
    <location>
        <position position="1"/>
    </location>
</feature>
<feature type="region of interest" description="Disordered" evidence="1">
    <location>
        <begin position="25"/>
        <end position="98"/>
    </location>
</feature>
<sequence>CRATTNRVCLLLPLSPLCSGRKSIISQAKSHTHPEKPPSSPHSLRKTTSERPAPNPPEVHLHRRPPVTHGSSRGPALLTHGATPSTRDTHPHRISDRR</sequence>
<comment type="caution">
    <text evidence="2">The sequence shown here is derived from an EMBL/GenBank/DDBJ whole genome shotgun (WGS) entry which is preliminary data.</text>
</comment>
<dbReference type="Proteomes" id="UP000800093">
    <property type="component" value="Unassembled WGS sequence"/>
</dbReference>
<evidence type="ECO:0000313" key="3">
    <source>
        <dbReference type="Proteomes" id="UP000800093"/>
    </source>
</evidence>
<keyword evidence="3" id="KW-1185">Reference proteome</keyword>
<evidence type="ECO:0000256" key="1">
    <source>
        <dbReference type="SAM" id="MobiDB-lite"/>
    </source>
</evidence>
<protein>
    <submittedName>
        <fullName evidence="2">Uncharacterized protein</fullName>
    </submittedName>
</protein>
<organism evidence="2 3">
    <name type="scientific">Lojkania enalia</name>
    <dbReference type="NCBI Taxonomy" id="147567"/>
    <lineage>
        <taxon>Eukaryota</taxon>
        <taxon>Fungi</taxon>
        <taxon>Dikarya</taxon>
        <taxon>Ascomycota</taxon>
        <taxon>Pezizomycotina</taxon>
        <taxon>Dothideomycetes</taxon>
        <taxon>Pleosporomycetidae</taxon>
        <taxon>Pleosporales</taxon>
        <taxon>Pleosporales incertae sedis</taxon>
        <taxon>Lojkania</taxon>
    </lineage>
</organism>
<proteinExistence type="predicted"/>
<name>A0A9P4JYB1_9PLEO</name>
<feature type="compositionally biased region" description="Basic and acidic residues" evidence="1">
    <location>
        <begin position="87"/>
        <end position="98"/>
    </location>
</feature>